<evidence type="ECO:0000256" key="3">
    <source>
        <dbReference type="ARBA" id="ARBA00012438"/>
    </source>
</evidence>
<dbReference type="EC" id="2.7.13.3" evidence="3"/>
<keyword evidence="4" id="KW-1003">Cell membrane</keyword>
<dbReference type="InterPro" id="IPR005467">
    <property type="entry name" value="His_kinase_dom"/>
</dbReference>
<dbReference type="PANTHER" id="PTHR45339">
    <property type="entry name" value="HYBRID SIGNAL TRANSDUCTION HISTIDINE KINASE J"/>
    <property type="match status" value="1"/>
</dbReference>
<dbReference type="PROSITE" id="PS50110">
    <property type="entry name" value="RESPONSE_REGULATORY"/>
    <property type="match status" value="1"/>
</dbReference>
<evidence type="ECO:0000313" key="16">
    <source>
        <dbReference type="EMBL" id="MBC8751326.1"/>
    </source>
</evidence>
<comment type="caution">
    <text evidence="16">The sequence shown here is derived from an EMBL/GenBank/DDBJ whole genome shotgun (WGS) entry which is preliminary data.</text>
</comment>
<dbReference type="Gene3D" id="3.30.565.10">
    <property type="entry name" value="Histidine kinase-like ATPase, C-terminal domain"/>
    <property type="match status" value="1"/>
</dbReference>
<dbReference type="PANTHER" id="PTHR45339:SF1">
    <property type="entry name" value="HYBRID SIGNAL TRANSDUCTION HISTIDINE KINASE J"/>
    <property type="match status" value="1"/>
</dbReference>
<evidence type="ECO:0000256" key="13">
    <source>
        <dbReference type="SAM" id="Phobius"/>
    </source>
</evidence>
<dbReference type="InterPro" id="IPR001789">
    <property type="entry name" value="Sig_transdc_resp-reg_receiver"/>
</dbReference>
<dbReference type="PROSITE" id="PS50109">
    <property type="entry name" value="HIS_KIN"/>
    <property type="match status" value="1"/>
</dbReference>
<dbReference type="SMART" id="SM00387">
    <property type="entry name" value="HATPase_c"/>
    <property type="match status" value="1"/>
</dbReference>
<dbReference type="InterPro" id="IPR003661">
    <property type="entry name" value="HisK_dim/P_dom"/>
</dbReference>
<evidence type="ECO:0000256" key="12">
    <source>
        <dbReference type="PROSITE-ProRule" id="PRU00169"/>
    </source>
</evidence>
<evidence type="ECO:0000256" key="8">
    <source>
        <dbReference type="ARBA" id="ARBA00022840"/>
    </source>
</evidence>
<keyword evidence="9 13" id="KW-1133">Transmembrane helix</keyword>
<dbReference type="InterPro" id="IPR011006">
    <property type="entry name" value="CheY-like_superfamily"/>
</dbReference>
<dbReference type="CDD" id="cd00082">
    <property type="entry name" value="HisKA"/>
    <property type="match status" value="1"/>
</dbReference>
<dbReference type="Pfam" id="PF01627">
    <property type="entry name" value="Hpt"/>
    <property type="match status" value="1"/>
</dbReference>
<dbReference type="InterPro" id="IPR036097">
    <property type="entry name" value="HisK_dim/P_sf"/>
</dbReference>
<dbReference type="Pfam" id="PF00512">
    <property type="entry name" value="HisKA"/>
    <property type="match status" value="1"/>
</dbReference>
<dbReference type="SUPFAM" id="SSF47226">
    <property type="entry name" value="Histidine-containing phosphotransfer domain, HPT domain"/>
    <property type="match status" value="1"/>
</dbReference>
<dbReference type="Gene3D" id="3.40.50.2300">
    <property type="match status" value="1"/>
</dbReference>
<dbReference type="CDD" id="cd17546">
    <property type="entry name" value="REC_hyHK_CKI1_RcsC-like"/>
    <property type="match status" value="1"/>
</dbReference>
<evidence type="ECO:0000256" key="5">
    <source>
        <dbReference type="ARBA" id="ARBA00022553"/>
    </source>
</evidence>
<dbReference type="InterPro" id="IPR004358">
    <property type="entry name" value="Sig_transdc_His_kin-like_C"/>
</dbReference>
<keyword evidence="8" id="KW-0067">ATP-binding</keyword>
<evidence type="ECO:0000259" key="14">
    <source>
        <dbReference type="PROSITE" id="PS50109"/>
    </source>
</evidence>
<evidence type="ECO:0000259" key="15">
    <source>
        <dbReference type="PROSITE" id="PS50110"/>
    </source>
</evidence>
<feature type="transmembrane region" description="Helical" evidence="13">
    <location>
        <begin position="24"/>
        <end position="44"/>
    </location>
</feature>
<dbReference type="SUPFAM" id="SSF47384">
    <property type="entry name" value="Homodimeric domain of signal transducing histidine kinase"/>
    <property type="match status" value="1"/>
</dbReference>
<dbReference type="SUPFAM" id="SSF55874">
    <property type="entry name" value="ATPase domain of HSP90 chaperone/DNA topoisomerase II/histidine kinase"/>
    <property type="match status" value="1"/>
</dbReference>
<dbReference type="EMBL" id="VZQQ01000052">
    <property type="protein sequence ID" value="MBC8751326.1"/>
    <property type="molecule type" value="Genomic_DNA"/>
</dbReference>
<keyword evidence="6 13" id="KW-0812">Transmembrane</keyword>
<protein>
    <recommendedName>
        <fullName evidence="3">histidine kinase</fullName>
        <ecNumber evidence="3">2.7.13.3</ecNumber>
    </recommendedName>
</protein>
<keyword evidence="17" id="KW-1185">Reference proteome</keyword>
<evidence type="ECO:0000256" key="4">
    <source>
        <dbReference type="ARBA" id="ARBA00022475"/>
    </source>
</evidence>
<dbReference type="Pfam" id="PF02518">
    <property type="entry name" value="HATPase_c"/>
    <property type="match status" value="1"/>
</dbReference>
<evidence type="ECO:0000256" key="7">
    <source>
        <dbReference type="ARBA" id="ARBA00022741"/>
    </source>
</evidence>
<organism evidence="16 17">
    <name type="scientific">Paraburkholderia podalyriae</name>
    <dbReference type="NCBI Taxonomy" id="1938811"/>
    <lineage>
        <taxon>Bacteria</taxon>
        <taxon>Pseudomonadati</taxon>
        <taxon>Pseudomonadota</taxon>
        <taxon>Betaproteobacteria</taxon>
        <taxon>Burkholderiales</taxon>
        <taxon>Burkholderiaceae</taxon>
        <taxon>Paraburkholderia</taxon>
    </lineage>
</organism>
<dbReference type="Pfam" id="PF00072">
    <property type="entry name" value="Response_reg"/>
    <property type="match status" value="1"/>
</dbReference>
<name>A0ABR7PYP0_9BURK</name>
<dbReference type="Gene3D" id="1.10.287.130">
    <property type="match status" value="1"/>
</dbReference>
<dbReference type="SMART" id="SM00448">
    <property type="entry name" value="REC"/>
    <property type="match status" value="1"/>
</dbReference>
<keyword evidence="5 12" id="KW-0597">Phosphoprotein</keyword>
<feature type="domain" description="Histidine kinase" evidence="14">
    <location>
        <begin position="526"/>
        <end position="747"/>
    </location>
</feature>
<dbReference type="RefSeq" id="WP_187638259.1">
    <property type="nucleotide sequence ID" value="NZ_VZQQ01000052.1"/>
</dbReference>
<reference evidence="16 17" key="1">
    <citation type="submission" date="2019-09" db="EMBL/GenBank/DDBJ databases">
        <title>Paraburkholderia podalyriae sp. nov., A South African Podalyria-associated rhizobium.</title>
        <authorList>
            <person name="Mavima L."/>
            <person name="Beukes C.W."/>
            <person name="Palmer M."/>
            <person name="De Meyer S.E."/>
            <person name="James E.K."/>
            <person name="Maluk M."/>
            <person name="Avontuur J.R."/>
            <person name="Chan W.Y."/>
            <person name="Venter S.N."/>
            <person name="Steenkamp E.T."/>
        </authorList>
    </citation>
    <scope>NUCLEOTIDE SEQUENCE [LARGE SCALE GENOMIC DNA]</scope>
    <source>
        <strain evidence="16 17">WC7.3b</strain>
    </source>
</reference>
<comment type="catalytic activity">
    <reaction evidence="1">
        <text>ATP + protein L-histidine = ADP + protein N-phospho-L-histidine.</text>
        <dbReference type="EC" id="2.7.13.3"/>
    </reaction>
</comment>
<dbReference type="Proteomes" id="UP000736373">
    <property type="component" value="Unassembled WGS sequence"/>
</dbReference>
<evidence type="ECO:0000256" key="10">
    <source>
        <dbReference type="ARBA" id="ARBA00023012"/>
    </source>
</evidence>
<dbReference type="InterPro" id="IPR003594">
    <property type="entry name" value="HATPase_dom"/>
</dbReference>
<gene>
    <name evidence="16" type="ORF">F6X42_33745</name>
</gene>
<dbReference type="SMART" id="SM00388">
    <property type="entry name" value="HisKA"/>
    <property type="match status" value="1"/>
</dbReference>
<evidence type="ECO:0000256" key="1">
    <source>
        <dbReference type="ARBA" id="ARBA00000085"/>
    </source>
</evidence>
<keyword evidence="10" id="KW-0902">Two-component regulatory system</keyword>
<dbReference type="CDD" id="cd16922">
    <property type="entry name" value="HATPase_EvgS-ArcB-TorS-like"/>
    <property type="match status" value="1"/>
</dbReference>
<sequence>MVHTPNGDSRVDEPSRLNRYQRTLVMGAGVAVSLVLVLLTGVVLRSAVTDYIEDRYTDFALRQTRLQLEFLERERTLRAAILHEESTWGTRAPPPQALIDEFAAQHGRVILQRHANFDPVMMLGDVTPSQPASGFAPYLALGVDFDYRLGPWAKVQTNPVAGYFYSPDRRFFGIVPAPASDDVLKQSGAKDVHELLDRIAPDIGDLADPTVVKRLREDRSSTWFPPATDPFSEQPAIRLVMPAFSEGKIFLVAVRKIYVGPLIEMLTGEGRYDEQSLLLDSAGNVILSTAKPGTGAALTQRILNSRAQAMQPAGGVHRSRNGLFMASAQVTDSGWTLVHAFTWRTIWRDIGARLAVYFAAMLLVVGFMWVLLLMLDQKLFKPDYERSQRIFESEALNRTMVAAAPSGFALLSLEQGEILLQSNLMRTYESNTHPDEPRLHARLLSLYDRSPGTPAWQSDLEMPLRLADGRVDDLLVNMVRTKYRGKDVLLCSFSDVTTLKNTERKLDEARAAADAANHAKSAFLAMMSHEIRTPLNAILGNLELLGRTPLSPSQEERVGVVTSSSTALLGIINDILDFSKVESGQMTLESISFDLGQVIRQVAAMFEPVAHAKGLEFDCMVDEALAPHYLGDPTRIRQIAVNLVSNAIKFTATGDVLLEVYLKDDTADDSPVVIGVSDTGIGMTPQQQETLFHAFTQADSSIARRYGGTGLGLALCLRLTELMQGTILVKSELNAGSTFVVTLPLPVSTGAPVSAPLDSKAEFESAGIDAQAIHILVVDDQLANRELIVAQLATLGYEADMADSGGTALRRFNERHYDLVMTDINMPGMDGYALARCLRDQGATVPIIAITAHVAAEVRARCTNAGIDEILLKPVLLGTMDATVRRLVNEAGKRPATDTADRRDISHGPLPEPIHAAIVEGLKESLQALYVAIERGDMKTVLAHLHSVRGSFAMIREAEVANACAQMEEQARNHDVAGVKDGLDRFEPLAYATLARRVMNAQSDA</sequence>
<evidence type="ECO:0000256" key="11">
    <source>
        <dbReference type="ARBA" id="ARBA00023136"/>
    </source>
</evidence>
<dbReference type="InterPro" id="IPR008207">
    <property type="entry name" value="Sig_transdc_His_kin_Hpt_dom"/>
</dbReference>
<keyword evidence="11 13" id="KW-0472">Membrane</keyword>
<dbReference type="InterPro" id="IPR036641">
    <property type="entry name" value="HPT_dom_sf"/>
</dbReference>
<evidence type="ECO:0000256" key="9">
    <source>
        <dbReference type="ARBA" id="ARBA00022989"/>
    </source>
</evidence>
<dbReference type="Gene3D" id="1.20.120.160">
    <property type="entry name" value="HPT domain"/>
    <property type="match status" value="1"/>
</dbReference>
<comment type="subcellular location">
    <subcellularLocation>
        <location evidence="2">Cell membrane</location>
        <topology evidence="2">Multi-pass membrane protein</topology>
    </subcellularLocation>
</comment>
<evidence type="ECO:0000313" key="17">
    <source>
        <dbReference type="Proteomes" id="UP000736373"/>
    </source>
</evidence>
<proteinExistence type="predicted"/>
<evidence type="ECO:0000256" key="6">
    <source>
        <dbReference type="ARBA" id="ARBA00022692"/>
    </source>
</evidence>
<evidence type="ECO:0000256" key="2">
    <source>
        <dbReference type="ARBA" id="ARBA00004651"/>
    </source>
</evidence>
<feature type="domain" description="Response regulatory" evidence="15">
    <location>
        <begin position="774"/>
        <end position="888"/>
    </location>
</feature>
<feature type="modified residue" description="4-aspartylphosphate" evidence="12">
    <location>
        <position position="823"/>
    </location>
</feature>
<feature type="transmembrane region" description="Helical" evidence="13">
    <location>
        <begin position="354"/>
        <end position="375"/>
    </location>
</feature>
<dbReference type="PRINTS" id="PR00344">
    <property type="entry name" value="BCTRLSENSOR"/>
</dbReference>
<dbReference type="SUPFAM" id="SSF52172">
    <property type="entry name" value="CheY-like"/>
    <property type="match status" value="1"/>
</dbReference>
<keyword evidence="7" id="KW-0547">Nucleotide-binding</keyword>
<dbReference type="InterPro" id="IPR036890">
    <property type="entry name" value="HATPase_C_sf"/>
</dbReference>
<accession>A0ABR7PYP0</accession>